<evidence type="ECO:0000259" key="2">
    <source>
        <dbReference type="Pfam" id="PF13193"/>
    </source>
</evidence>
<keyword evidence="4" id="KW-1185">Reference proteome</keyword>
<dbReference type="RefSeq" id="WP_133491493.1">
    <property type="nucleotide sequence ID" value="NZ_AQPF01000002.1"/>
</dbReference>
<dbReference type="SUPFAM" id="SSF56801">
    <property type="entry name" value="Acetyl-CoA synthetase-like"/>
    <property type="match status" value="1"/>
</dbReference>
<dbReference type="PANTHER" id="PTHR43767">
    <property type="entry name" value="LONG-CHAIN-FATTY-ACID--COA LIGASE"/>
    <property type="match status" value="1"/>
</dbReference>
<dbReference type="Gene3D" id="3.30.300.30">
    <property type="match status" value="1"/>
</dbReference>
<dbReference type="InterPro" id="IPR025110">
    <property type="entry name" value="AMP-bd_C"/>
</dbReference>
<feature type="domain" description="AMP-binding enzyme C-terminal" evidence="2">
    <location>
        <begin position="430"/>
        <end position="505"/>
    </location>
</feature>
<dbReference type="PANTHER" id="PTHR43767:SF7">
    <property type="entry name" value="MEDIUM_LONG-CHAIN-FATTY-ACID--COA LIGASE FADD8"/>
    <property type="match status" value="1"/>
</dbReference>
<dbReference type="Pfam" id="PF13193">
    <property type="entry name" value="AMP-binding_C"/>
    <property type="match status" value="1"/>
</dbReference>
<organism evidence="3 4">
    <name type="scientific">Alcanivorax xiamenensis</name>
    <dbReference type="NCBI Taxonomy" id="1177156"/>
    <lineage>
        <taxon>Bacteria</taxon>
        <taxon>Pseudomonadati</taxon>
        <taxon>Pseudomonadota</taxon>
        <taxon>Gammaproteobacteria</taxon>
        <taxon>Oceanospirillales</taxon>
        <taxon>Alcanivoracaceae</taxon>
        <taxon>Alcanivorax</taxon>
    </lineage>
</organism>
<dbReference type="EMBL" id="AQPF01000002">
    <property type="protein sequence ID" value="KAF0807987.1"/>
    <property type="molecule type" value="Genomic_DNA"/>
</dbReference>
<evidence type="ECO:0000259" key="1">
    <source>
        <dbReference type="Pfam" id="PF00501"/>
    </source>
</evidence>
<dbReference type="Proteomes" id="UP000771797">
    <property type="component" value="Unassembled WGS sequence"/>
</dbReference>
<proteinExistence type="predicted"/>
<evidence type="ECO:0000313" key="3">
    <source>
        <dbReference type="EMBL" id="KAF0807987.1"/>
    </source>
</evidence>
<protein>
    <submittedName>
        <fullName evidence="3">AMP-dependent synthetase/ligase</fullName>
    </submittedName>
</protein>
<dbReference type="Gene3D" id="3.40.50.12780">
    <property type="entry name" value="N-terminal domain of ligase-like"/>
    <property type="match status" value="1"/>
</dbReference>
<dbReference type="InterPro" id="IPR042099">
    <property type="entry name" value="ANL_N_sf"/>
</dbReference>
<gene>
    <name evidence="3" type="ORF">A6D6_00377</name>
</gene>
<name>A0ABQ6YCN1_9GAMM</name>
<dbReference type="InterPro" id="IPR020845">
    <property type="entry name" value="AMP-binding_CS"/>
</dbReference>
<dbReference type="InterPro" id="IPR000873">
    <property type="entry name" value="AMP-dep_synth/lig_dom"/>
</dbReference>
<sequence length="519" mass="56740">MTVPLMTLKSLYTGALARFADRRALTMEGRDLSYAELQRGSFQVGNALIEVGVTPGTRVALAMANCLEFAVAAQGVIQAGATRVALNSMLSDDEVLYILADSNTRVAIVDAQRFELLSRHRDRLPELEQVIALGPARDCPEGMIPWDHFLASGKPEYTDVKVTPDDLAFIPYTGGTTGKPKGVLHSQKNIYLNLLSHQMELALRDDERFLLTSPLPHAAGSILMAGLLKGATHYIEPGFDPATVIRRISEDKVTLTFMVPTMIYRLLDWLEANPEPRPDLSSLRTMLYGAAPITAERLTQGLETFGPVFVQLYGQSEAPNFITRLRREDHNPAHPERLLSCGQAATMSQVRIVNDKGETVPAGESGEVAARTPYNMLGYHGLPEKSAETLVDGWLHTGDIGRMDADGYLYLLDRKNDMIISGGMNVYTSEVENAIQPYPGVGQVAVVGLPDSDWGEAVTAFVVPDTSAPLDLQALLSHCKAALSKYKVPKQIHLVDSLPLTAYGKLDKKALRQQWAADS</sequence>
<dbReference type="InterPro" id="IPR045851">
    <property type="entry name" value="AMP-bd_C_sf"/>
</dbReference>
<feature type="domain" description="AMP-dependent synthetase/ligase" evidence="1">
    <location>
        <begin position="16"/>
        <end position="380"/>
    </location>
</feature>
<dbReference type="InterPro" id="IPR050237">
    <property type="entry name" value="ATP-dep_AMP-bd_enzyme"/>
</dbReference>
<evidence type="ECO:0000313" key="4">
    <source>
        <dbReference type="Proteomes" id="UP000771797"/>
    </source>
</evidence>
<reference evidence="3 4" key="1">
    <citation type="submission" date="2012-09" db="EMBL/GenBank/DDBJ databases">
        <title>Genome Sequence of alkane-degrading Bacterium Alcanivorax sp. 6-D-6.</title>
        <authorList>
            <person name="Lai Q."/>
            <person name="Shao Z."/>
        </authorList>
    </citation>
    <scope>NUCLEOTIDE SEQUENCE [LARGE SCALE GENOMIC DNA]</scope>
    <source>
        <strain evidence="3 4">6-D-6</strain>
    </source>
</reference>
<accession>A0ABQ6YCN1</accession>
<comment type="caution">
    <text evidence="3">The sequence shown here is derived from an EMBL/GenBank/DDBJ whole genome shotgun (WGS) entry which is preliminary data.</text>
</comment>
<dbReference type="Pfam" id="PF00501">
    <property type="entry name" value="AMP-binding"/>
    <property type="match status" value="1"/>
</dbReference>
<dbReference type="PROSITE" id="PS00455">
    <property type="entry name" value="AMP_BINDING"/>
    <property type="match status" value="1"/>
</dbReference>